<dbReference type="PANTHER" id="PTHR44029:SF1">
    <property type="entry name" value="DNAJ HOMOLOG SUBFAMILY C MEMBER 21"/>
    <property type="match status" value="1"/>
</dbReference>
<evidence type="ECO:0000313" key="5">
    <source>
        <dbReference type="Proteomes" id="UP000011087"/>
    </source>
</evidence>
<gene>
    <name evidence="3" type="ORF">GUITHDRAFT_139732</name>
</gene>
<keyword evidence="5" id="KW-1185">Reference proteome</keyword>
<dbReference type="PaxDb" id="55529-EKX44494"/>
<evidence type="ECO:0000313" key="4">
    <source>
        <dbReference type="EnsemblProtists" id="EKX44494"/>
    </source>
</evidence>
<dbReference type="InterPro" id="IPR051964">
    <property type="entry name" value="Chaperone_stress_response"/>
</dbReference>
<evidence type="ECO:0000313" key="3">
    <source>
        <dbReference type="EMBL" id="EKX44494.1"/>
    </source>
</evidence>
<feature type="region of interest" description="Disordered" evidence="1">
    <location>
        <begin position="175"/>
        <end position="220"/>
    </location>
</feature>
<protein>
    <recommendedName>
        <fullName evidence="2">Zuotin-like zuotin homology domain-containing protein</fullName>
    </recommendedName>
</protein>
<dbReference type="EnsemblProtists" id="EKX44494">
    <property type="protein sequence ID" value="EKX44494"/>
    <property type="gene ID" value="GUITHDRAFT_139732"/>
</dbReference>
<dbReference type="GeneID" id="17301222"/>
<reference evidence="4" key="3">
    <citation type="submission" date="2016-03" db="UniProtKB">
        <authorList>
            <consortium name="EnsemblProtists"/>
        </authorList>
    </citation>
    <scope>IDENTIFICATION</scope>
</reference>
<dbReference type="HOGENOM" id="CLU_1091732_0_0_1"/>
<feature type="compositionally biased region" description="Basic residues" evidence="1">
    <location>
        <begin position="123"/>
        <end position="134"/>
    </location>
</feature>
<dbReference type="Pfam" id="PF21884">
    <property type="entry name" value="ZUO1-like_ZHD"/>
    <property type="match status" value="1"/>
</dbReference>
<feature type="compositionally biased region" description="Basic and acidic residues" evidence="1">
    <location>
        <begin position="184"/>
        <end position="196"/>
    </location>
</feature>
<feature type="domain" description="Zuotin-like zuotin homology" evidence="2">
    <location>
        <begin position="22"/>
        <end position="103"/>
    </location>
</feature>
<evidence type="ECO:0000259" key="2">
    <source>
        <dbReference type="Pfam" id="PF21884"/>
    </source>
</evidence>
<dbReference type="EMBL" id="JH993004">
    <property type="protein sequence ID" value="EKX44494.1"/>
    <property type="molecule type" value="Genomic_DNA"/>
</dbReference>
<sequence>MDSIPCPSPSAFDGFHDGAWGFYEVYRNFFQQIVDLEKRKTSENMNQRSYPSFGNSTSPYGHVQKFYSFWNAFTTEREKAKWNTKNAENRWMRRRMDEENRTWLRELAIQQDPRVFIHELSKAKAKPQKVQKQKVKPEEKPERTNETARVDYFDADYQAILDSMLNNFLMEEKERKAMKKSKKKQQEKVVQGEKTKGKPAKRKPAIQTAEDSSAKEDKGAAYSCNVCKLSFKSRNKLSCAIAHSQEAENRADSAI</sequence>
<dbReference type="InterPro" id="IPR054076">
    <property type="entry name" value="ZUO1-like_ZHD"/>
</dbReference>
<dbReference type="KEGG" id="gtt:GUITHDRAFT_139732"/>
<evidence type="ECO:0000256" key="1">
    <source>
        <dbReference type="SAM" id="MobiDB-lite"/>
    </source>
</evidence>
<organism evidence="3">
    <name type="scientific">Guillardia theta (strain CCMP2712)</name>
    <name type="common">Cryptophyte</name>
    <dbReference type="NCBI Taxonomy" id="905079"/>
    <lineage>
        <taxon>Eukaryota</taxon>
        <taxon>Cryptophyceae</taxon>
        <taxon>Pyrenomonadales</taxon>
        <taxon>Geminigeraceae</taxon>
        <taxon>Guillardia</taxon>
    </lineage>
</organism>
<name>L1J8R1_GUITC</name>
<feature type="compositionally biased region" description="Basic and acidic residues" evidence="1">
    <location>
        <begin position="135"/>
        <end position="147"/>
    </location>
</feature>
<dbReference type="GO" id="GO:0005737">
    <property type="term" value="C:cytoplasm"/>
    <property type="evidence" value="ECO:0007669"/>
    <property type="project" value="TreeGrafter"/>
</dbReference>
<reference evidence="3 5" key="1">
    <citation type="journal article" date="2012" name="Nature">
        <title>Algal genomes reveal evolutionary mosaicism and the fate of nucleomorphs.</title>
        <authorList>
            <consortium name="DOE Joint Genome Institute"/>
            <person name="Curtis B.A."/>
            <person name="Tanifuji G."/>
            <person name="Burki F."/>
            <person name="Gruber A."/>
            <person name="Irimia M."/>
            <person name="Maruyama S."/>
            <person name="Arias M.C."/>
            <person name="Ball S.G."/>
            <person name="Gile G.H."/>
            <person name="Hirakawa Y."/>
            <person name="Hopkins J.F."/>
            <person name="Kuo A."/>
            <person name="Rensing S.A."/>
            <person name="Schmutz J."/>
            <person name="Symeonidi A."/>
            <person name="Elias M."/>
            <person name="Eveleigh R.J."/>
            <person name="Herman E.K."/>
            <person name="Klute M.J."/>
            <person name="Nakayama T."/>
            <person name="Obornik M."/>
            <person name="Reyes-Prieto A."/>
            <person name="Armbrust E.V."/>
            <person name="Aves S.J."/>
            <person name="Beiko R.G."/>
            <person name="Coutinho P."/>
            <person name="Dacks J.B."/>
            <person name="Durnford D.G."/>
            <person name="Fast N.M."/>
            <person name="Green B.R."/>
            <person name="Grisdale C.J."/>
            <person name="Hempel F."/>
            <person name="Henrissat B."/>
            <person name="Hoppner M.P."/>
            <person name="Ishida K."/>
            <person name="Kim E."/>
            <person name="Koreny L."/>
            <person name="Kroth P.G."/>
            <person name="Liu Y."/>
            <person name="Malik S.B."/>
            <person name="Maier U.G."/>
            <person name="McRose D."/>
            <person name="Mock T."/>
            <person name="Neilson J.A."/>
            <person name="Onodera N.T."/>
            <person name="Poole A.M."/>
            <person name="Pritham E.J."/>
            <person name="Richards T.A."/>
            <person name="Rocap G."/>
            <person name="Roy S.W."/>
            <person name="Sarai C."/>
            <person name="Schaack S."/>
            <person name="Shirato S."/>
            <person name="Slamovits C.H."/>
            <person name="Spencer D.F."/>
            <person name="Suzuki S."/>
            <person name="Worden A.Z."/>
            <person name="Zauner S."/>
            <person name="Barry K."/>
            <person name="Bell C."/>
            <person name="Bharti A.K."/>
            <person name="Crow J.A."/>
            <person name="Grimwood J."/>
            <person name="Kramer R."/>
            <person name="Lindquist E."/>
            <person name="Lucas S."/>
            <person name="Salamov A."/>
            <person name="McFadden G.I."/>
            <person name="Lane C.E."/>
            <person name="Keeling P.J."/>
            <person name="Gray M.W."/>
            <person name="Grigoriev I.V."/>
            <person name="Archibald J.M."/>
        </authorList>
    </citation>
    <scope>NUCLEOTIDE SEQUENCE</scope>
    <source>
        <strain evidence="3 5">CCMP2712</strain>
    </source>
</reference>
<dbReference type="RefSeq" id="XP_005831474.1">
    <property type="nucleotide sequence ID" value="XM_005831417.1"/>
</dbReference>
<dbReference type="STRING" id="905079.L1J8R1"/>
<accession>L1J8R1</accession>
<dbReference type="AlphaFoldDB" id="L1J8R1"/>
<proteinExistence type="predicted"/>
<dbReference type="Proteomes" id="UP000011087">
    <property type="component" value="Unassembled WGS sequence"/>
</dbReference>
<feature type="region of interest" description="Disordered" evidence="1">
    <location>
        <begin position="122"/>
        <end position="147"/>
    </location>
</feature>
<dbReference type="PANTHER" id="PTHR44029">
    <property type="entry name" value="DNAJ HOMOLOG SUBFAMILY C MEMBER 21"/>
    <property type="match status" value="1"/>
</dbReference>
<reference evidence="5" key="2">
    <citation type="submission" date="2012-11" db="EMBL/GenBank/DDBJ databases">
        <authorList>
            <person name="Kuo A."/>
            <person name="Curtis B.A."/>
            <person name="Tanifuji G."/>
            <person name="Burki F."/>
            <person name="Gruber A."/>
            <person name="Irimia M."/>
            <person name="Maruyama S."/>
            <person name="Arias M.C."/>
            <person name="Ball S.G."/>
            <person name="Gile G.H."/>
            <person name="Hirakawa Y."/>
            <person name="Hopkins J.F."/>
            <person name="Rensing S.A."/>
            <person name="Schmutz J."/>
            <person name="Symeonidi A."/>
            <person name="Elias M."/>
            <person name="Eveleigh R.J."/>
            <person name="Herman E.K."/>
            <person name="Klute M.J."/>
            <person name="Nakayama T."/>
            <person name="Obornik M."/>
            <person name="Reyes-Prieto A."/>
            <person name="Armbrust E.V."/>
            <person name="Aves S.J."/>
            <person name="Beiko R.G."/>
            <person name="Coutinho P."/>
            <person name="Dacks J.B."/>
            <person name="Durnford D.G."/>
            <person name="Fast N.M."/>
            <person name="Green B.R."/>
            <person name="Grisdale C."/>
            <person name="Hempe F."/>
            <person name="Henrissat B."/>
            <person name="Hoppner M.P."/>
            <person name="Ishida K.-I."/>
            <person name="Kim E."/>
            <person name="Koreny L."/>
            <person name="Kroth P.G."/>
            <person name="Liu Y."/>
            <person name="Malik S.-B."/>
            <person name="Maier U.G."/>
            <person name="McRose D."/>
            <person name="Mock T."/>
            <person name="Neilson J.A."/>
            <person name="Onodera N.T."/>
            <person name="Poole A.M."/>
            <person name="Pritham E.J."/>
            <person name="Richards T.A."/>
            <person name="Rocap G."/>
            <person name="Roy S.W."/>
            <person name="Sarai C."/>
            <person name="Schaack S."/>
            <person name="Shirato S."/>
            <person name="Slamovits C.H."/>
            <person name="Spencer D.F."/>
            <person name="Suzuki S."/>
            <person name="Worden A.Z."/>
            <person name="Zauner S."/>
            <person name="Barry K."/>
            <person name="Bell C."/>
            <person name="Bharti A.K."/>
            <person name="Crow J.A."/>
            <person name="Grimwood J."/>
            <person name="Kramer R."/>
            <person name="Lindquist E."/>
            <person name="Lucas S."/>
            <person name="Salamov A."/>
            <person name="McFadden G.I."/>
            <person name="Lane C.E."/>
            <person name="Keeling P.J."/>
            <person name="Gray M.W."/>
            <person name="Grigoriev I.V."/>
            <person name="Archibald J.M."/>
        </authorList>
    </citation>
    <scope>NUCLEOTIDE SEQUENCE</scope>
    <source>
        <strain evidence="5">CCMP2712</strain>
    </source>
</reference>